<dbReference type="InterPro" id="IPR036691">
    <property type="entry name" value="Endo/exonu/phosph_ase_sf"/>
</dbReference>
<evidence type="ECO:0000259" key="4">
    <source>
        <dbReference type="Pfam" id="PF18962"/>
    </source>
</evidence>
<reference evidence="5 6" key="2">
    <citation type="submission" date="2019-09" db="EMBL/GenBank/DDBJ databases">
        <title>A bacterium isolated from glacier soil.</title>
        <authorList>
            <person name="Liu Q."/>
        </authorList>
    </citation>
    <scope>NUCLEOTIDE SEQUENCE [LARGE SCALE GENOMIC DNA]</scope>
    <source>
        <strain evidence="5 6">MDT1-10-3</strain>
    </source>
</reference>
<feature type="domain" description="Secretion system C-terminal sorting" evidence="4">
    <location>
        <begin position="1069"/>
        <end position="1145"/>
    </location>
</feature>
<dbReference type="Proteomes" id="UP000323866">
    <property type="component" value="Unassembled WGS sequence"/>
</dbReference>
<reference evidence="5 6" key="1">
    <citation type="submission" date="2019-07" db="EMBL/GenBank/DDBJ databases">
        <authorList>
            <person name="Qu J.-H."/>
        </authorList>
    </citation>
    <scope>NUCLEOTIDE SEQUENCE [LARGE SCALE GENOMIC DNA]</scope>
    <source>
        <strain evidence="5 6">MDT1-10-3</strain>
    </source>
</reference>
<dbReference type="GO" id="GO:0003824">
    <property type="term" value="F:catalytic activity"/>
    <property type="evidence" value="ECO:0007669"/>
    <property type="project" value="InterPro"/>
</dbReference>
<dbReference type="Gene3D" id="2.60.120.200">
    <property type="match status" value="1"/>
</dbReference>
<evidence type="ECO:0000313" key="6">
    <source>
        <dbReference type="Proteomes" id="UP000323866"/>
    </source>
</evidence>
<dbReference type="SUPFAM" id="SSF56219">
    <property type="entry name" value="DNase I-like"/>
    <property type="match status" value="1"/>
</dbReference>
<gene>
    <name evidence="5" type="ORF">FOE74_07470</name>
</gene>
<dbReference type="NCBIfam" id="TIGR04183">
    <property type="entry name" value="Por_Secre_tail"/>
    <property type="match status" value="1"/>
</dbReference>
<dbReference type="InterPro" id="IPR032812">
    <property type="entry name" value="SbsA_Ig"/>
</dbReference>
<comment type="caution">
    <text evidence="5">The sequence shown here is derived from an EMBL/GenBank/DDBJ whole genome shotgun (WGS) entry which is preliminary data.</text>
</comment>
<feature type="domain" description="Endonuclease/exonuclease/phosphatase" evidence="2">
    <location>
        <begin position="763"/>
        <end position="1042"/>
    </location>
</feature>
<dbReference type="InterPro" id="IPR005135">
    <property type="entry name" value="Endo/exonuclease/phosphatase"/>
</dbReference>
<sequence>MIKFLQKSSFLLISLLWLGSSGKVVGQVLQEDFAYEPGAGLVTQTGWGLTGTTTTNPILISAEGLSYSNLPGSGVGKAVNLVSTGQDVNKAIGAAYTNGSVYASFLVNFSEVQTTGDYFFHFSPNTNSTNSTFTGRVYAKKSSNGKVQFGVSKISTPAPVYASAEYDLNTTHFVVLKYTYVAGSLNDEVELFVNPSLGGTEPATSLVKAEVGGADASTIAAVALRQGTAAQAPALLLDAIKVGATWADVTSSAQADTTPPTLVSATPANAATNVATQLDLVLTFSEPVVAGTGNVTLASVSGSMSRGAADPEISYNGSTVTIKNLALQSGTTYTLTIDNTAFKDAAGNFYAGVSGTTWTFTTSATATPTIRAAVSSLNFDLTALNKFSAVKSYEVTASDLTGNVTVAVAGPYQIAKREGAGAGTFGTTSLTFTPAELTAGEKVYVRFAPTATTGNTGTITHTSAGAGEVVVALTGIGINPYVQNFDDAGFLTNSGWTKVNVSGTTNSWMHTTTGPNTGTGAAVVNGFSDTDTPSNDWLISPAMDLTSMSNFAVLSFYSRKFFAGPALKLFVSTTYNGSGTINAADWTEIEGDFPTATGAWKQSAGINLTSFKSANTYVAFVYQTTAGGTNNSSEWKVDDFKVENVVSSALIPTMTLAFPETAVNAVSASQSFKFNTLGHGNITIAAPAGFQVSANNTTFTSSIVVPAATAEAGTTVHVRFAPTAKQASINGVLTFAGSVGNFSANGPKLTGSSLLRSETFDIVTYNVEFFGSDIKDGTGEFGPTNDPLQVENVTKVMQTLNADIIAVQELSEETEMDKVVAAMPGFAKSISQVYSYSIKPNSSTTPFPAQKIGFLYNTATVRPVGFRVMFEGLYKQAVANTTTLITDDFWSSGRLPYMGTFEVTIGGITKRIRVVNIHAKSGSSTGDFNRRKEDLKVLKDSLDAHYPLDNIILLGDYNDNVFGSINAGGVSSYNSFIEDAQDYKAITYTLAQNGGVSFPSSGSFLDHIIISNELIDEYLEGSTTIENPNSYITNYSSTTSDHLPVYSRFAFTSGDPLGTKEDLKRRFRVYPNPTLGNVTLQLPAGAPRNDLSMTVYGHRGEVVLRVSGLEQTLNQHLTETISKVATGMYLIKVQAGRQSYETRLIKR</sequence>
<proteinExistence type="predicted"/>
<organism evidence="5 6">
    <name type="scientific">Rufibacter glacialis</name>
    <dbReference type="NCBI Taxonomy" id="1259555"/>
    <lineage>
        <taxon>Bacteria</taxon>
        <taxon>Pseudomonadati</taxon>
        <taxon>Bacteroidota</taxon>
        <taxon>Cytophagia</taxon>
        <taxon>Cytophagales</taxon>
        <taxon>Hymenobacteraceae</taxon>
        <taxon>Rufibacter</taxon>
    </lineage>
</organism>
<dbReference type="Pfam" id="PF18962">
    <property type="entry name" value="Por_Secre_tail"/>
    <property type="match status" value="1"/>
</dbReference>
<evidence type="ECO:0000259" key="2">
    <source>
        <dbReference type="Pfam" id="PF03372"/>
    </source>
</evidence>
<dbReference type="OrthoDB" id="5500612at2"/>
<evidence type="ECO:0000313" key="5">
    <source>
        <dbReference type="EMBL" id="KAA6435771.1"/>
    </source>
</evidence>
<name>A0A5M8QKU9_9BACT</name>
<dbReference type="Gene3D" id="3.60.10.10">
    <property type="entry name" value="Endonuclease/exonuclease/phosphatase"/>
    <property type="match status" value="1"/>
</dbReference>
<dbReference type="Pfam" id="PF03372">
    <property type="entry name" value="Exo_endo_phos"/>
    <property type="match status" value="1"/>
</dbReference>
<dbReference type="EMBL" id="VKKZ01000019">
    <property type="protein sequence ID" value="KAA6435771.1"/>
    <property type="molecule type" value="Genomic_DNA"/>
</dbReference>
<protein>
    <submittedName>
        <fullName evidence="5">T9SS type A sorting domain-containing protein</fullName>
    </submittedName>
</protein>
<dbReference type="AlphaFoldDB" id="A0A5M8QKU9"/>
<feature type="domain" description="SbsA Ig-like" evidence="3">
    <location>
        <begin position="256"/>
        <end position="362"/>
    </location>
</feature>
<dbReference type="InterPro" id="IPR026444">
    <property type="entry name" value="Secre_tail"/>
</dbReference>
<accession>A0A5M8QKU9</accession>
<dbReference type="Pfam" id="PF13205">
    <property type="entry name" value="Big_5"/>
    <property type="match status" value="1"/>
</dbReference>
<evidence type="ECO:0000256" key="1">
    <source>
        <dbReference type="ARBA" id="ARBA00022729"/>
    </source>
</evidence>
<keyword evidence="1" id="KW-0732">Signal</keyword>
<evidence type="ECO:0000259" key="3">
    <source>
        <dbReference type="Pfam" id="PF13205"/>
    </source>
</evidence>